<accession>A0A2I0A649</accession>
<proteinExistence type="predicted"/>
<reference evidence="1 2" key="1">
    <citation type="journal article" date="2017" name="Nature">
        <title>The Apostasia genome and the evolution of orchids.</title>
        <authorList>
            <person name="Zhang G.Q."/>
            <person name="Liu K.W."/>
            <person name="Li Z."/>
            <person name="Lohaus R."/>
            <person name="Hsiao Y.Y."/>
            <person name="Niu S.C."/>
            <person name="Wang J.Y."/>
            <person name="Lin Y.C."/>
            <person name="Xu Q."/>
            <person name="Chen L.J."/>
            <person name="Yoshida K."/>
            <person name="Fujiwara S."/>
            <person name="Wang Z.W."/>
            <person name="Zhang Y.Q."/>
            <person name="Mitsuda N."/>
            <person name="Wang M."/>
            <person name="Liu G.H."/>
            <person name="Pecoraro L."/>
            <person name="Huang H.X."/>
            <person name="Xiao X.J."/>
            <person name="Lin M."/>
            <person name="Wu X.Y."/>
            <person name="Wu W.L."/>
            <person name="Chen Y.Y."/>
            <person name="Chang S.B."/>
            <person name="Sakamoto S."/>
            <person name="Ohme-Takagi M."/>
            <person name="Yagi M."/>
            <person name="Zeng S.J."/>
            <person name="Shen C.Y."/>
            <person name="Yeh C.M."/>
            <person name="Luo Y.B."/>
            <person name="Tsai W.C."/>
            <person name="Van de Peer Y."/>
            <person name="Liu Z.J."/>
        </authorList>
    </citation>
    <scope>NUCLEOTIDE SEQUENCE [LARGE SCALE GENOMIC DNA]</scope>
    <source>
        <strain evidence="2">cv. Shenzhen</strain>
        <tissue evidence="1">Stem</tissue>
    </source>
</reference>
<dbReference type="AlphaFoldDB" id="A0A2I0A649"/>
<protein>
    <submittedName>
        <fullName evidence="1">Uncharacterized protein</fullName>
    </submittedName>
</protein>
<name>A0A2I0A649_9ASPA</name>
<dbReference type="STRING" id="1088818.A0A2I0A649"/>
<organism evidence="1 2">
    <name type="scientific">Apostasia shenzhenica</name>
    <dbReference type="NCBI Taxonomy" id="1088818"/>
    <lineage>
        <taxon>Eukaryota</taxon>
        <taxon>Viridiplantae</taxon>
        <taxon>Streptophyta</taxon>
        <taxon>Embryophyta</taxon>
        <taxon>Tracheophyta</taxon>
        <taxon>Spermatophyta</taxon>
        <taxon>Magnoliopsida</taxon>
        <taxon>Liliopsida</taxon>
        <taxon>Asparagales</taxon>
        <taxon>Orchidaceae</taxon>
        <taxon>Apostasioideae</taxon>
        <taxon>Apostasia</taxon>
    </lineage>
</organism>
<evidence type="ECO:0000313" key="1">
    <source>
        <dbReference type="EMBL" id="PKA51016.1"/>
    </source>
</evidence>
<dbReference type="EMBL" id="KZ452015">
    <property type="protein sequence ID" value="PKA51016.1"/>
    <property type="molecule type" value="Genomic_DNA"/>
</dbReference>
<sequence length="72" mass="8355">MVTVAVGKGRRDKRRMAEMKRREYEDEALRVTMVGHVRAPAAAAVRTSPEMEEEKCLEKLMQPFIKTMFSLR</sequence>
<gene>
    <name evidence="1" type="ORF">AXF42_Ash007673</name>
</gene>
<dbReference type="Proteomes" id="UP000236161">
    <property type="component" value="Unassembled WGS sequence"/>
</dbReference>
<dbReference type="OrthoDB" id="1101105at2759"/>
<keyword evidence="2" id="KW-1185">Reference proteome</keyword>
<evidence type="ECO:0000313" key="2">
    <source>
        <dbReference type="Proteomes" id="UP000236161"/>
    </source>
</evidence>